<gene>
    <name evidence="1" type="ORF">P6N53_13700</name>
</gene>
<organism evidence="1 2">
    <name type="scientific">Desulforamulus aquiferis</name>
    <dbReference type="NCBI Taxonomy" id="1397668"/>
    <lineage>
        <taxon>Bacteria</taxon>
        <taxon>Bacillati</taxon>
        <taxon>Bacillota</taxon>
        <taxon>Clostridia</taxon>
        <taxon>Eubacteriales</taxon>
        <taxon>Peptococcaceae</taxon>
        <taxon>Desulforamulus</taxon>
    </lineage>
</organism>
<dbReference type="Pfam" id="PF05159">
    <property type="entry name" value="Capsule_synth"/>
    <property type="match status" value="1"/>
</dbReference>
<sequence length="474" mass="56061">MMQKREAYLENYWLTFLDFIEVFKELVFEDVPLPQLANFYQLLDHDLREEMSDPEFKKHLNSRILDMAHIQPQYEQWIKPLKMPIETKPGKTLLNYDYLRFSENNYIKYFDAKQTIIFARWKRKDYLGIPVHYINDYKVDVSESINSLLEKANILFKLVDKHPVFGNQYFRTSFLERIRHMVQFIAAVNRYLKENIISCVVVGTTEDLLSRVLTIIATYLGIPSICMQHGLLGGDEAYIPVFSTKVAVYGEYEKDWYLKRGLVEDRIAITGHPRFDDIFTQEHLPKEEFLKLYKLNPKKKTVLCATQPNYVKQWNELIDILAQNPLLEIVLKPHPWELSRKPESKLMDNYYELDNKYESVKLISKKGVNLYDILSNVDMVITNLSTVGLETVLAGKPLFMLSDREFDYYERLKDYTFTEPAELAKYLTKFIRYKKLQEIAKERGKEFLDYAYPQKLSGDLLIEEINKMKSVEVL</sequence>
<name>A0AAW7ZFW2_9FIRM</name>
<dbReference type="InterPro" id="IPR007833">
    <property type="entry name" value="Capsule_polysaccharide_synth"/>
</dbReference>
<dbReference type="GO" id="GO:0015774">
    <property type="term" value="P:polysaccharide transport"/>
    <property type="evidence" value="ECO:0007669"/>
    <property type="project" value="InterPro"/>
</dbReference>
<dbReference type="EMBL" id="JARPTC010000020">
    <property type="protein sequence ID" value="MDO7788281.1"/>
    <property type="molecule type" value="Genomic_DNA"/>
</dbReference>
<evidence type="ECO:0008006" key="3">
    <source>
        <dbReference type="Google" id="ProtNLM"/>
    </source>
</evidence>
<protein>
    <recommendedName>
        <fullName evidence="3">Spore coat protein</fullName>
    </recommendedName>
</protein>
<proteinExistence type="predicted"/>
<evidence type="ECO:0000313" key="2">
    <source>
        <dbReference type="Proteomes" id="UP001172911"/>
    </source>
</evidence>
<dbReference type="GO" id="GO:0000271">
    <property type="term" value="P:polysaccharide biosynthetic process"/>
    <property type="evidence" value="ECO:0007669"/>
    <property type="project" value="InterPro"/>
</dbReference>
<reference evidence="1" key="2">
    <citation type="submission" date="2023-03" db="EMBL/GenBank/DDBJ databases">
        <authorList>
            <person name="Zhang Z."/>
        </authorList>
    </citation>
    <scope>NUCLEOTIDE SEQUENCE</scope>
    <source>
        <strain evidence="1">DSA</strain>
    </source>
</reference>
<comment type="caution">
    <text evidence="1">The sequence shown here is derived from an EMBL/GenBank/DDBJ whole genome shotgun (WGS) entry which is preliminary data.</text>
</comment>
<keyword evidence="2" id="KW-1185">Reference proteome</keyword>
<dbReference type="Proteomes" id="UP001172911">
    <property type="component" value="Unassembled WGS sequence"/>
</dbReference>
<dbReference type="RefSeq" id="WP_304544078.1">
    <property type="nucleotide sequence ID" value="NZ_JARPTC010000020.1"/>
</dbReference>
<dbReference type="Gene3D" id="3.40.50.12580">
    <property type="match status" value="1"/>
</dbReference>
<dbReference type="InterPro" id="IPR043148">
    <property type="entry name" value="TagF_C"/>
</dbReference>
<evidence type="ECO:0000313" key="1">
    <source>
        <dbReference type="EMBL" id="MDO7788281.1"/>
    </source>
</evidence>
<accession>A0AAW7ZFW2</accession>
<reference evidence="1" key="1">
    <citation type="journal article" date="2023" name="J. Hazard. Mater.">
        <title>Anaerobic biodegradation of pyrene and benzo[a]pyrene by a new sulfate-reducing Desulforamulus aquiferis strain DSA.</title>
        <authorList>
            <person name="Zhang Z."/>
            <person name="Sun J."/>
            <person name="Gong X."/>
            <person name="Wang C."/>
            <person name="Wang H."/>
        </authorList>
    </citation>
    <scope>NUCLEOTIDE SEQUENCE</scope>
    <source>
        <strain evidence="1">DSA</strain>
    </source>
</reference>
<dbReference type="AlphaFoldDB" id="A0AAW7ZFW2"/>
<dbReference type="SUPFAM" id="SSF53756">
    <property type="entry name" value="UDP-Glycosyltransferase/glycogen phosphorylase"/>
    <property type="match status" value="1"/>
</dbReference>